<reference evidence="1 2" key="1">
    <citation type="submission" date="2018-09" db="EMBL/GenBank/DDBJ databases">
        <title>A high-quality reference genome of wild soybean provides a powerful tool to mine soybean genomes.</title>
        <authorList>
            <person name="Xie M."/>
            <person name="Chung C.Y.L."/>
            <person name="Li M.-W."/>
            <person name="Wong F.-L."/>
            <person name="Chan T.-F."/>
            <person name="Lam H.-M."/>
        </authorList>
    </citation>
    <scope>NUCLEOTIDE SEQUENCE [LARGE SCALE GENOMIC DNA]</scope>
    <source>
        <strain evidence="2">cv. W05</strain>
        <tissue evidence="1">Hypocotyl of etiolated seedlings</tissue>
    </source>
</reference>
<keyword evidence="2" id="KW-1185">Reference proteome</keyword>
<dbReference type="EMBL" id="QZWG01000007">
    <property type="protein sequence ID" value="RZC03764.1"/>
    <property type="molecule type" value="Genomic_DNA"/>
</dbReference>
<evidence type="ECO:0000313" key="2">
    <source>
        <dbReference type="Proteomes" id="UP000289340"/>
    </source>
</evidence>
<dbReference type="Proteomes" id="UP000289340">
    <property type="component" value="Chromosome 7"/>
</dbReference>
<protein>
    <submittedName>
        <fullName evidence="1">Uncharacterized protein</fullName>
    </submittedName>
</protein>
<sequence length="185" mass="20641">MRTRCELIGGGELTTRNENQVQVVEPSVAASCKPRCGGDLMTMECRGSRFTIQEDKEKGLTINFVTTKANTTFPLPKTIAPSRNCGWNFAIVVPSCLLRVYEYTHQPYAKYSSNIYLVLLQIYLNLGRTKTGFEKRTANLLSPGSVQQWHRTWSAIPVLCLESRDNGAIIFGGDKTTTLNFILIG</sequence>
<evidence type="ECO:0000313" key="1">
    <source>
        <dbReference type="EMBL" id="RZC03764.1"/>
    </source>
</evidence>
<proteinExistence type="predicted"/>
<accession>A0A445JZ15</accession>
<organism evidence="1 2">
    <name type="scientific">Glycine soja</name>
    <name type="common">Wild soybean</name>
    <dbReference type="NCBI Taxonomy" id="3848"/>
    <lineage>
        <taxon>Eukaryota</taxon>
        <taxon>Viridiplantae</taxon>
        <taxon>Streptophyta</taxon>
        <taxon>Embryophyta</taxon>
        <taxon>Tracheophyta</taxon>
        <taxon>Spermatophyta</taxon>
        <taxon>Magnoliopsida</taxon>
        <taxon>eudicotyledons</taxon>
        <taxon>Gunneridae</taxon>
        <taxon>Pentapetalae</taxon>
        <taxon>rosids</taxon>
        <taxon>fabids</taxon>
        <taxon>Fabales</taxon>
        <taxon>Fabaceae</taxon>
        <taxon>Papilionoideae</taxon>
        <taxon>50 kb inversion clade</taxon>
        <taxon>NPAAA clade</taxon>
        <taxon>indigoferoid/millettioid clade</taxon>
        <taxon>Phaseoleae</taxon>
        <taxon>Glycine</taxon>
        <taxon>Glycine subgen. Soja</taxon>
    </lineage>
</organism>
<comment type="caution">
    <text evidence="1">The sequence shown here is derived from an EMBL/GenBank/DDBJ whole genome shotgun (WGS) entry which is preliminary data.</text>
</comment>
<gene>
    <name evidence="1" type="ORF">D0Y65_018422</name>
</gene>
<dbReference type="AlphaFoldDB" id="A0A445JZ15"/>
<name>A0A445JZ15_GLYSO</name>